<feature type="transmembrane region" description="Helical" evidence="8">
    <location>
        <begin position="107"/>
        <end position="123"/>
    </location>
</feature>
<dbReference type="Proteomes" id="UP001302349">
    <property type="component" value="Chromosome"/>
</dbReference>
<dbReference type="RefSeq" id="WP_317491329.1">
    <property type="nucleotide sequence ID" value="NZ_CP136051.1"/>
</dbReference>
<evidence type="ECO:0000256" key="8">
    <source>
        <dbReference type="RuleBase" id="RU363041"/>
    </source>
</evidence>
<keyword evidence="4 8" id="KW-1003">Cell membrane</keyword>
<dbReference type="PANTHER" id="PTHR30269:SF23">
    <property type="entry name" value="MEMBRANE TRANSPORTER PROTEIN YDHB-RELATED"/>
    <property type="match status" value="1"/>
</dbReference>
<evidence type="ECO:0000256" key="1">
    <source>
        <dbReference type="ARBA" id="ARBA00004651"/>
    </source>
</evidence>
<evidence type="ECO:0000256" key="6">
    <source>
        <dbReference type="ARBA" id="ARBA00022989"/>
    </source>
</evidence>
<evidence type="ECO:0000313" key="9">
    <source>
        <dbReference type="EMBL" id="WOK08695.1"/>
    </source>
</evidence>
<name>A0ABZ0IXL7_9BACT</name>
<keyword evidence="7 8" id="KW-0472">Membrane</keyword>
<comment type="similarity">
    <text evidence="2 8">Belongs to the 4-toluene sulfonate uptake permease (TSUP) (TC 2.A.102) family.</text>
</comment>
<keyword evidence="3" id="KW-0813">Transport</keyword>
<evidence type="ECO:0000256" key="3">
    <source>
        <dbReference type="ARBA" id="ARBA00022448"/>
    </source>
</evidence>
<evidence type="ECO:0000313" key="10">
    <source>
        <dbReference type="Proteomes" id="UP001302349"/>
    </source>
</evidence>
<feature type="transmembrane region" description="Helical" evidence="8">
    <location>
        <begin position="14"/>
        <end position="46"/>
    </location>
</feature>
<proteinExistence type="inferred from homology"/>
<protein>
    <recommendedName>
        <fullName evidence="8">Probable membrane transporter protein</fullName>
    </recommendedName>
</protein>
<feature type="transmembrane region" description="Helical" evidence="8">
    <location>
        <begin position="53"/>
        <end position="70"/>
    </location>
</feature>
<evidence type="ECO:0000256" key="2">
    <source>
        <dbReference type="ARBA" id="ARBA00009142"/>
    </source>
</evidence>
<evidence type="ECO:0000256" key="4">
    <source>
        <dbReference type="ARBA" id="ARBA00022475"/>
    </source>
</evidence>
<accession>A0ABZ0IXL7</accession>
<keyword evidence="10" id="KW-1185">Reference proteome</keyword>
<keyword evidence="5 8" id="KW-0812">Transmembrane</keyword>
<dbReference type="PANTHER" id="PTHR30269">
    <property type="entry name" value="TRANSMEMBRANE PROTEIN YFCA"/>
    <property type="match status" value="1"/>
</dbReference>
<dbReference type="InterPro" id="IPR002781">
    <property type="entry name" value="TM_pro_TauE-like"/>
</dbReference>
<keyword evidence="6 8" id="KW-1133">Transmembrane helix</keyword>
<dbReference type="EMBL" id="CP136051">
    <property type="protein sequence ID" value="WOK08695.1"/>
    <property type="molecule type" value="Genomic_DNA"/>
</dbReference>
<reference evidence="9 10" key="1">
    <citation type="journal article" date="2023" name="Microbiol. Resour. Announc.">
        <title>Complete Genome Sequence of Imperialibacter roseus strain P4T.</title>
        <authorList>
            <person name="Tizabi D.R."/>
            <person name="Bachvaroff T."/>
            <person name="Hill R.T."/>
        </authorList>
    </citation>
    <scope>NUCLEOTIDE SEQUENCE [LARGE SCALE GENOMIC DNA]</scope>
    <source>
        <strain evidence="9 10">P4T</strain>
    </source>
</reference>
<sequence>MIELFSYELSHSDLWMILSVSVLIGMSKTGVHGAGMIAVPLLAAVFGGKQSSGFLLPILCLADIFGVVYYHRHAAWDHLWKLFPWAAAGTLLGTWVGNYIDDEAFKLIMAIIIFASVGLMIWLEKRKKNEEKVPAYFWLAALMGVAGGFTSMVGNLAGSVMALYLLSVHLPKNSFIGTAAWFFMVLNWFKLPFHIFSWHTITVDSFLFDLVTLPAIGLGALIGVAIIKKIPEKQYRWFIIAMTVVAAFGMLL</sequence>
<dbReference type="Pfam" id="PF01925">
    <property type="entry name" value="TauE"/>
    <property type="match status" value="1"/>
</dbReference>
<feature type="transmembrane region" description="Helical" evidence="8">
    <location>
        <begin position="206"/>
        <end position="227"/>
    </location>
</feature>
<comment type="subcellular location">
    <subcellularLocation>
        <location evidence="1 8">Cell membrane</location>
        <topology evidence="1 8">Multi-pass membrane protein</topology>
    </subcellularLocation>
</comment>
<feature type="transmembrane region" description="Helical" evidence="8">
    <location>
        <begin position="234"/>
        <end position="251"/>
    </location>
</feature>
<feature type="transmembrane region" description="Helical" evidence="8">
    <location>
        <begin position="82"/>
        <end position="100"/>
    </location>
</feature>
<gene>
    <name evidence="9" type="ORF">RT717_08600</name>
</gene>
<dbReference type="InterPro" id="IPR052017">
    <property type="entry name" value="TSUP"/>
</dbReference>
<feature type="transmembrane region" description="Helical" evidence="8">
    <location>
        <begin position="135"/>
        <end position="166"/>
    </location>
</feature>
<evidence type="ECO:0000256" key="5">
    <source>
        <dbReference type="ARBA" id="ARBA00022692"/>
    </source>
</evidence>
<organism evidence="9 10">
    <name type="scientific">Imperialibacter roseus</name>
    <dbReference type="NCBI Taxonomy" id="1324217"/>
    <lineage>
        <taxon>Bacteria</taxon>
        <taxon>Pseudomonadati</taxon>
        <taxon>Bacteroidota</taxon>
        <taxon>Cytophagia</taxon>
        <taxon>Cytophagales</taxon>
        <taxon>Flammeovirgaceae</taxon>
        <taxon>Imperialibacter</taxon>
    </lineage>
</organism>
<evidence type="ECO:0000256" key="7">
    <source>
        <dbReference type="ARBA" id="ARBA00023136"/>
    </source>
</evidence>